<dbReference type="EMBL" id="PGOL01045168">
    <property type="protein sequence ID" value="PKH53645.1"/>
    <property type="molecule type" value="Genomic_DNA"/>
</dbReference>
<gene>
    <name evidence="2" type="ORF">CRG98_050330</name>
</gene>
<name>A0A2I0GGD0_PUNGR</name>
<protein>
    <submittedName>
        <fullName evidence="2">Uncharacterized protein</fullName>
    </submittedName>
</protein>
<comment type="caution">
    <text evidence="2">The sequence shown here is derived from an EMBL/GenBank/DDBJ whole genome shotgun (WGS) entry which is preliminary data.</text>
</comment>
<keyword evidence="3" id="KW-1185">Reference proteome</keyword>
<dbReference type="Proteomes" id="UP000233551">
    <property type="component" value="Unassembled WGS sequence"/>
</dbReference>
<evidence type="ECO:0000256" key="1">
    <source>
        <dbReference type="SAM" id="MobiDB-lite"/>
    </source>
</evidence>
<accession>A0A2I0GGD0</accession>
<dbReference type="AlphaFoldDB" id="A0A2I0GGD0"/>
<dbReference type="STRING" id="22663.A0A2I0GGD0"/>
<evidence type="ECO:0000313" key="3">
    <source>
        <dbReference type="Proteomes" id="UP000233551"/>
    </source>
</evidence>
<sequence>MRTEVNTISKSSWPKVVVRKWLNMRSRSEKFHSDCTLRDAVRMEMRRKSCSDQDRYVIVPEEFSEGWLMEASNGLKEPPLGCTAAPPATGTPGQDLR</sequence>
<evidence type="ECO:0000313" key="2">
    <source>
        <dbReference type="EMBL" id="PKH53645.1"/>
    </source>
</evidence>
<feature type="region of interest" description="Disordered" evidence="1">
    <location>
        <begin position="78"/>
        <end position="97"/>
    </location>
</feature>
<proteinExistence type="predicted"/>
<organism evidence="2 3">
    <name type="scientific">Punica granatum</name>
    <name type="common">Pomegranate</name>
    <dbReference type="NCBI Taxonomy" id="22663"/>
    <lineage>
        <taxon>Eukaryota</taxon>
        <taxon>Viridiplantae</taxon>
        <taxon>Streptophyta</taxon>
        <taxon>Embryophyta</taxon>
        <taxon>Tracheophyta</taxon>
        <taxon>Spermatophyta</taxon>
        <taxon>Magnoliopsida</taxon>
        <taxon>eudicotyledons</taxon>
        <taxon>Gunneridae</taxon>
        <taxon>Pentapetalae</taxon>
        <taxon>rosids</taxon>
        <taxon>malvids</taxon>
        <taxon>Myrtales</taxon>
        <taxon>Lythraceae</taxon>
        <taxon>Punica</taxon>
    </lineage>
</organism>
<reference evidence="2 3" key="1">
    <citation type="submission" date="2017-11" db="EMBL/GenBank/DDBJ databases">
        <title>De-novo sequencing of pomegranate (Punica granatum L.) genome.</title>
        <authorList>
            <person name="Akparov Z."/>
            <person name="Amiraslanov A."/>
            <person name="Hajiyeva S."/>
            <person name="Abbasov M."/>
            <person name="Kaur K."/>
            <person name="Hamwieh A."/>
            <person name="Solovyev V."/>
            <person name="Salamov A."/>
            <person name="Braich B."/>
            <person name="Kosarev P."/>
            <person name="Mahmoud A."/>
            <person name="Hajiyev E."/>
            <person name="Babayeva S."/>
            <person name="Izzatullayeva V."/>
            <person name="Mammadov A."/>
            <person name="Mammadov A."/>
            <person name="Sharifova S."/>
            <person name="Ojaghi J."/>
            <person name="Eynullazada K."/>
            <person name="Bayramov B."/>
            <person name="Abdulazimova A."/>
            <person name="Shahmuradov I."/>
        </authorList>
    </citation>
    <scope>NUCLEOTIDE SEQUENCE [LARGE SCALE GENOMIC DNA]</scope>
    <source>
        <strain evidence="3">cv. AG2017</strain>
        <tissue evidence="2">Leaf</tissue>
    </source>
</reference>